<protein>
    <submittedName>
        <fullName evidence="1">Uncharacterized protein</fullName>
    </submittedName>
</protein>
<keyword evidence="3" id="KW-1185">Reference proteome</keyword>
<proteinExistence type="predicted"/>
<comment type="caution">
    <text evidence="1">The sequence shown here is derived from an EMBL/GenBank/DDBJ whole genome shotgun (WGS) entry which is preliminary data.</text>
</comment>
<dbReference type="Proteomes" id="UP000663829">
    <property type="component" value="Unassembled WGS sequence"/>
</dbReference>
<dbReference type="EMBL" id="CAJNOQ010032494">
    <property type="protein sequence ID" value="CAF1585360.1"/>
    <property type="molecule type" value="Genomic_DNA"/>
</dbReference>
<name>A0A815ZIV4_9BILA</name>
<gene>
    <name evidence="1" type="ORF">GPM918_LOCUS41383</name>
    <name evidence="2" type="ORF">SRO942_LOCUS42427</name>
</gene>
<accession>A0A815ZIV4</accession>
<dbReference type="Proteomes" id="UP000681722">
    <property type="component" value="Unassembled WGS sequence"/>
</dbReference>
<dbReference type="AlphaFoldDB" id="A0A815ZIV4"/>
<sequence length="112" mass="12379">MSSGLSDLSVDINTRVIHIIGDNIDTLTMTQQLDKLKLVYHDEKNLDETSAAIYNVKSRTSVSVIMAYFGIKDVRFLGSSEPLLYDPCTGLTFESIDSGTHVIHITGRKNGM</sequence>
<organism evidence="1 3">
    <name type="scientific">Didymodactylos carnosus</name>
    <dbReference type="NCBI Taxonomy" id="1234261"/>
    <lineage>
        <taxon>Eukaryota</taxon>
        <taxon>Metazoa</taxon>
        <taxon>Spiralia</taxon>
        <taxon>Gnathifera</taxon>
        <taxon>Rotifera</taxon>
        <taxon>Eurotatoria</taxon>
        <taxon>Bdelloidea</taxon>
        <taxon>Philodinida</taxon>
        <taxon>Philodinidae</taxon>
        <taxon>Didymodactylos</taxon>
    </lineage>
</organism>
<evidence type="ECO:0000313" key="3">
    <source>
        <dbReference type="Proteomes" id="UP000663829"/>
    </source>
</evidence>
<evidence type="ECO:0000313" key="2">
    <source>
        <dbReference type="EMBL" id="CAF4454747.1"/>
    </source>
</evidence>
<dbReference type="EMBL" id="CAJOBC010098535">
    <property type="protein sequence ID" value="CAF4454747.1"/>
    <property type="molecule type" value="Genomic_DNA"/>
</dbReference>
<reference evidence="1" key="1">
    <citation type="submission" date="2021-02" db="EMBL/GenBank/DDBJ databases">
        <authorList>
            <person name="Nowell W R."/>
        </authorList>
    </citation>
    <scope>NUCLEOTIDE SEQUENCE</scope>
</reference>
<evidence type="ECO:0000313" key="1">
    <source>
        <dbReference type="EMBL" id="CAF1585360.1"/>
    </source>
</evidence>